<dbReference type="InterPro" id="IPR018376">
    <property type="entry name" value="Enoyl-CoA_hyd/isom_CS"/>
</dbReference>
<sequence>METIRIEQKEDIVVIKLNRPGQRNALNRRMLVELREAVSILREKKDMRCAIVTGSSEGKAFAAGADISEMQQMTFREAEDFARLGCETFRMLEELEQPVIAAINGYALGGGLELALACDLRVACTTAMLGLPETTLGIMPGFGGAGRLKELIGYANAAELIFTGKQVEACKARELGLLNAVWETETFWKNTVQLAQEVCANAPYGVRNAKKAMKKTKGDELETLYFARLFLTKDQKTGMEYFVKKQKTKHFWGE</sequence>
<dbReference type="EMBL" id="LAYJ01000112">
    <property type="protein sequence ID" value="KKI50086.1"/>
    <property type="molecule type" value="Genomic_DNA"/>
</dbReference>
<accession>A0A0M2NGL2</accession>
<evidence type="ECO:0000256" key="3">
    <source>
        <dbReference type="RuleBase" id="RU003707"/>
    </source>
</evidence>
<dbReference type="InterPro" id="IPR029045">
    <property type="entry name" value="ClpP/crotonase-like_dom_sf"/>
</dbReference>
<dbReference type="Gene3D" id="3.90.226.10">
    <property type="entry name" value="2-enoyl-CoA Hydratase, Chain A, domain 1"/>
    <property type="match status" value="1"/>
</dbReference>
<comment type="caution">
    <text evidence="4">The sequence shown here is derived from an EMBL/GenBank/DDBJ whole genome shotgun (WGS) entry which is preliminary data.</text>
</comment>
<dbReference type="EC" id="4.2.1.55" evidence="4"/>
<gene>
    <name evidence="4" type="ORF">CHK_2149</name>
</gene>
<dbReference type="PANTHER" id="PTHR11941">
    <property type="entry name" value="ENOYL-COA HYDRATASE-RELATED"/>
    <property type="match status" value="1"/>
</dbReference>
<proteinExistence type="inferred from homology"/>
<protein>
    <submittedName>
        <fullName evidence="4">3-hydroxybutyryl-CoA dehydratase</fullName>
        <ecNumber evidence="4">4.2.1.55</ecNumber>
    </submittedName>
</protein>
<dbReference type="InterPro" id="IPR001753">
    <property type="entry name" value="Enoyl-CoA_hydra/iso"/>
</dbReference>
<organism evidence="4 5">
    <name type="scientific">Christensenella hongkongensis</name>
    <dbReference type="NCBI Taxonomy" id="270498"/>
    <lineage>
        <taxon>Bacteria</taxon>
        <taxon>Bacillati</taxon>
        <taxon>Bacillota</taxon>
        <taxon>Clostridia</taxon>
        <taxon>Christensenellales</taxon>
        <taxon>Christensenellaceae</taxon>
        <taxon>Christensenella</taxon>
    </lineage>
</organism>
<dbReference type="AlphaFoldDB" id="A0A0M2NGL2"/>
<comment type="similarity">
    <text evidence="1 3">Belongs to the enoyl-CoA hydratase/isomerase family.</text>
</comment>
<dbReference type="GO" id="GO:0006635">
    <property type="term" value="P:fatty acid beta-oxidation"/>
    <property type="evidence" value="ECO:0007669"/>
    <property type="project" value="TreeGrafter"/>
</dbReference>
<dbReference type="OrthoDB" id="9775794at2"/>
<dbReference type="FunFam" id="3.90.226.10:FF:000009">
    <property type="entry name" value="Carnitinyl-CoA dehydratase"/>
    <property type="match status" value="1"/>
</dbReference>
<name>A0A0M2NGL2_9FIRM</name>
<evidence type="ECO:0000256" key="1">
    <source>
        <dbReference type="ARBA" id="ARBA00005254"/>
    </source>
</evidence>
<dbReference type="SUPFAM" id="SSF52096">
    <property type="entry name" value="ClpP/crotonase"/>
    <property type="match status" value="1"/>
</dbReference>
<dbReference type="PROSITE" id="PS00166">
    <property type="entry name" value="ENOYL_COA_HYDRATASE"/>
    <property type="match status" value="1"/>
</dbReference>
<evidence type="ECO:0000256" key="2">
    <source>
        <dbReference type="ARBA" id="ARBA00023239"/>
    </source>
</evidence>
<evidence type="ECO:0000313" key="4">
    <source>
        <dbReference type="EMBL" id="KKI50086.1"/>
    </source>
</evidence>
<dbReference type="RefSeq" id="WP_046443988.1">
    <property type="nucleotide sequence ID" value="NZ_LAYJ01000112.1"/>
</dbReference>
<dbReference type="GO" id="GO:0016829">
    <property type="term" value="F:lyase activity"/>
    <property type="evidence" value="ECO:0007669"/>
    <property type="project" value="UniProtKB-KW"/>
</dbReference>
<keyword evidence="2 4" id="KW-0456">Lyase</keyword>
<evidence type="ECO:0000313" key="5">
    <source>
        <dbReference type="Proteomes" id="UP000034076"/>
    </source>
</evidence>
<keyword evidence="5" id="KW-1185">Reference proteome</keyword>
<reference evidence="4 5" key="1">
    <citation type="submission" date="2015-04" db="EMBL/GenBank/DDBJ databases">
        <title>Draft genome sequence of bacteremic isolate Catabacter hongkongensis type strain HKU16T.</title>
        <authorList>
            <person name="Lau S.K."/>
            <person name="Teng J.L."/>
            <person name="Huang Y."/>
            <person name="Curreem S.O."/>
            <person name="Tsui S.K."/>
            <person name="Woo P.C."/>
        </authorList>
    </citation>
    <scope>NUCLEOTIDE SEQUENCE [LARGE SCALE GENOMIC DNA]</scope>
    <source>
        <strain evidence="4 5">HKU16</strain>
    </source>
</reference>
<dbReference type="CDD" id="cd06558">
    <property type="entry name" value="crotonase-like"/>
    <property type="match status" value="1"/>
</dbReference>
<dbReference type="Proteomes" id="UP000034076">
    <property type="component" value="Unassembled WGS sequence"/>
</dbReference>
<dbReference type="STRING" id="270498.CHK_2149"/>
<dbReference type="PANTHER" id="PTHR11941:SF54">
    <property type="entry name" value="ENOYL-COA HYDRATASE, MITOCHONDRIAL"/>
    <property type="match status" value="1"/>
</dbReference>
<dbReference type="Pfam" id="PF00378">
    <property type="entry name" value="ECH_1"/>
    <property type="match status" value="1"/>
</dbReference>